<keyword evidence="4" id="KW-0274">FAD</keyword>
<dbReference type="Pfam" id="PF01565">
    <property type="entry name" value="FAD_binding_4"/>
    <property type="match status" value="1"/>
</dbReference>
<dbReference type="InterPro" id="IPR036318">
    <property type="entry name" value="FAD-bd_PCMH-like_sf"/>
</dbReference>
<dbReference type="SUPFAM" id="SSF56176">
    <property type="entry name" value="FAD-binding/transporter-associated domain-like"/>
    <property type="match status" value="1"/>
</dbReference>
<keyword evidence="3" id="KW-0285">Flavoprotein</keyword>
<proteinExistence type="inferred from homology"/>
<dbReference type="InterPro" id="IPR012951">
    <property type="entry name" value="BBE"/>
</dbReference>
<reference evidence="7 8" key="1">
    <citation type="submission" date="2016-02" db="EMBL/GenBank/DDBJ databases">
        <title>Genome sequence of Clostridium thermobutyricum DSM 4928.</title>
        <authorList>
            <person name="Poehlein A."/>
            <person name="Daniel R."/>
        </authorList>
    </citation>
    <scope>NUCLEOTIDE SEQUENCE [LARGE SCALE GENOMIC DNA]</scope>
    <source>
        <strain evidence="7 8">DSM 4928</strain>
    </source>
</reference>
<keyword evidence="5 7" id="KW-0560">Oxidoreductase</keyword>
<evidence type="ECO:0000313" key="8">
    <source>
        <dbReference type="Proteomes" id="UP000191448"/>
    </source>
</evidence>
<dbReference type="EMBL" id="LTAY01000111">
    <property type="protein sequence ID" value="OPX44668.1"/>
    <property type="molecule type" value="Genomic_DNA"/>
</dbReference>
<dbReference type="AlphaFoldDB" id="A0A1V4SLA3"/>
<name>A0A1V4SLA3_9CLOT</name>
<dbReference type="Gene3D" id="3.30.465.10">
    <property type="match status" value="1"/>
</dbReference>
<evidence type="ECO:0000256" key="4">
    <source>
        <dbReference type="ARBA" id="ARBA00022827"/>
    </source>
</evidence>
<accession>A0A1V4SLA3</accession>
<evidence type="ECO:0000256" key="5">
    <source>
        <dbReference type="ARBA" id="ARBA00023002"/>
    </source>
</evidence>
<dbReference type="InterPro" id="IPR006094">
    <property type="entry name" value="Oxid_FAD_bind_N"/>
</dbReference>
<dbReference type="OrthoDB" id="545125at2"/>
<dbReference type="GO" id="GO:0071949">
    <property type="term" value="F:FAD binding"/>
    <property type="evidence" value="ECO:0007669"/>
    <property type="project" value="InterPro"/>
</dbReference>
<evidence type="ECO:0000256" key="1">
    <source>
        <dbReference type="ARBA" id="ARBA00001974"/>
    </source>
</evidence>
<protein>
    <submittedName>
        <fullName evidence="7">Putative FAD-linked oxidoreductase YvdP</fullName>
        <ecNumber evidence="7">1.21.-.-</ecNumber>
    </submittedName>
</protein>
<comment type="similarity">
    <text evidence="2">Belongs to the oxygen-dependent FAD-linked oxidoreductase family.</text>
</comment>
<dbReference type="Pfam" id="PF08031">
    <property type="entry name" value="BBE"/>
    <property type="match status" value="1"/>
</dbReference>
<dbReference type="InterPro" id="IPR016169">
    <property type="entry name" value="FAD-bd_PCMH_sub2"/>
</dbReference>
<feature type="domain" description="FAD-binding PCMH-type" evidence="6">
    <location>
        <begin position="32"/>
        <end position="203"/>
    </location>
</feature>
<dbReference type="EC" id="1.21.-.-" evidence="7"/>
<dbReference type="InterPro" id="IPR050416">
    <property type="entry name" value="FAD-linked_Oxidoreductase"/>
</dbReference>
<dbReference type="GO" id="GO:0016491">
    <property type="term" value="F:oxidoreductase activity"/>
    <property type="evidence" value="ECO:0007669"/>
    <property type="project" value="UniProtKB-KW"/>
</dbReference>
<gene>
    <name evidence="7" type="primary">yvdP_2</name>
    <name evidence="7" type="ORF">CLTHE_31920</name>
</gene>
<evidence type="ECO:0000313" key="7">
    <source>
        <dbReference type="EMBL" id="OPX44668.1"/>
    </source>
</evidence>
<dbReference type="PANTHER" id="PTHR42973">
    <property type="entry name" value="BINDING OXIDOREDUCTASE, PUTATIVE (AFU_ORTHOLOGUE AFUA_1G17690)-RELATED"/>
    <property type="match status" value="1"/>
</dbReference>
<dbReference type="RefSeq" id="WP_080024268.1">
    <property type="nucleotide sequence ID" value="NZ_LTAY01000111.1"/>
</dbReference>
<comment type="caution">
    <text evidence="7">The sequence shown here is derived from an EMBL/GenBank/DDBJ whole genome shotgun (WGS) entry which is preliminary data.</text>
</comment>
<organism evidence="7 8">
    <name type="scientific">Clostridium thermobutyricum DSM 4928</name>
    <dbReference type="NCBI Taxonomy" id="1121339"/>
    <lineage>
        <taxon>Bacteria</taxon>
        <taxon>Bacillati</taxon>
        <taxon>Bacillota</taxon>
        <taxon>Clostridia</taxon>
        <taxon>Eubacteriales</taxon>
        <taxon>Clostridiaceae</taxon>
        <taxon>Clostridium</taxon>
    </lineage>
</organism>
<dbReference type="Proteomes" id="UP000191448">
    <property type="component" value="Unassembled WGS sequence"/>
</dbReference>
<evidence type="ECO:0000259" key="6">
    <source>
        <dbReference type="PROSITE" id="PS51387"/>
    </source>
</evidence>
<dbReference type="PANTHER" id="PTHR42973:SF39">
    <property type="entry name" value="FAD-BINDING PCMH-TYPE DOMAIN-CONTAINING PROTEIN"/>
    <property type="match status" value="1"/>
</dbReference>
<dbReference type="PROSITE" id="PS51387">
    <property type="entry name" value="FAD_PCMH"/>
    <property type="match status" value="1"/>
</dbReference>
<evidence type="ECO:0000256" key="3">
    <source>
        <dbReference type="ARBA" id="ARBA00022630"/>
    </source>
</evidence>
<dbReference type="InterPro" id="IPR016166">
    <property type="entry name" value="FAD-bd_PCMH"/>
</dbReference>
<sequence length="451" mass="51799">MKFFKDLCFEGEVVTPNNINYEKDRQVWNRSIQKYPIAILYCISRNDVICALKFCIKKNIDFRIRSGGHNYEGYSIGNDLIVIDVSRMKKIAIDEFSNTVKIEAGVQNSQMYEYLGKRGYPFPGGTCPTVALSGFTLGGGWGLSCRLFGLGIDNILEFEVVDYRGKLIIANKDCNSDLFWALRGSGGGNFGIVTSLTFKLPPKLNKVTIFKIYYPKTNLSEQANIMDIFQNLYQTLDRRVNMRASFYNSEDEGLAVFFIGLFYGEPEELKRILEPLLVLPKAEADFEYTTFLQAIREVESIYPRSEKFKTSGRFEDGIYSKCDLLRLASLIKEKTIGSVYAAVTFYGLGGAVKDKGKHETAFYYRDSNYIISIQSVWENPIYAEENKLWVANRLNYLEILTRGSYVNFPYSPLMNYEKKYYGGNVCRLRCVKEKYDPYNIFNYPQSIKEQS</sequence>
<dbReference type="Gene3D" id="3.40.462.20">
    <property type="match status" value="1"/>
</dbReference>
<dbReference type="InterPro" id="IPR016167">
    <property type="entry name" value="FAD-bd_PCMH_sub1"/>
</dbReference>
<dbReference type="Gene3D" id="3.30.43.10">
    <property type="entry name" value="Uridine Diphospho-n-acetylenolpyruvylglucosamine Reductase, domain 2"/>
    <property type="match status" value="1"/>
</dbReference>
<comment type="cofactor">
    <cofactor evidence="1">
        <name>FAD</name>
        <dbReference type="ChEBI" id="CHEBI:57692"/>
    </cofactor>
</comment>
<evidence type="ECO:0000256" key="2">
    <source>
        <dbReference type="ARBA" id="ARBA00005466"/>
    </source>
</evidence>